<reference evidence="1" key="2">
    <citation type="journal article" date="2015" name="Fish Shellfish Immunol.">
        <title>Early steps in the European eel (Anguilla anguilla)-Vibrio vulnificus interaction in the gills: Role of the RtxA13 toxin.</title>
        <authorList>
            <person name="Callol A."/>
            <person name="Pajuelo D."/>
            <person name="Ebbesson L."/>
            <person name="Teles M."/>
            <person name="MacKenzie S."/>
            <person name="Amaro C."/>
        </authorList>
    </citation>
    <scope>NUCLEOTIDE SEQUENCE</scope>
</reference>
<sequence>MGQPNPRQHCLPLSVACRAEAFQRINYFEMIRNINNA</sequence>
<accession>A0A0E9QD99</accession>
<name>A0A0E9QD99_ANGAN</name>
<dbReference type="EMBL" id="GBXM01094090">
    <property type="protein sequence ID" value="JAH14487.1"/>
    <property type="molecule type" value="Transcribed_RNA"/>
</dbReference>
<organism evidence="1">
    <name type="scientific">Anguilla anguilla</name>
    <name type="common">European freshwater eel</name>
    <name type="synonym">Muraena anguilla</name>
    <dbReference type="NCBI Taxonomy" id="7936"/>
    <lineage>
        <taxon>Eukaryota</taxon>
        <taxon>Metazoa</taxon>
        <taxon>Chordata</taxon>
        <taxon>Craniata</taxon>
        <taxon>Vertebrata</taxon>
        <taxon>Euteleostomi</taxon>
        <taxon>Actinopterygii</taxon>
        <taxon>Neopterygii</taxon>
        <taxon>Teleostei</taxon>
        <taxon>Anguilliformes</taxon>
        <taxon>Anguillidae</taxon>
        <taxon>Anguilla</taxon>
    </lineage>
</organism>
<dbReference type="AlphaFoldDB" id="A0A0E9QD99"/>
<protein>
    <submittedName>
        <fullName evidence="1">Uncharacterized protein</fullName>
    </submittedName>
</protein>
<proteinExistence type="predicted"/>
<evidence type="ECO:0000313" key="1">
    <source>
        <dbReference type="EMBL" id="JAH14487.1"/>
    </source>
</evidence>
<reference evidence="1" key="1">
    <citation type="submission" date="2014-11" db="EMBL/GenBank/DDBJ databases">
        <authorList>
            <person name="Amaro Gonzalez C."/>
        </authorList>
    </citation>
    <scope>NUCLEOTIDE SEQUENCE</scope>
</reference>